<comment type="caution">
    <text evidence="2">The sequence shown here is derived from an EMBL/GenBank/DDBJ whole genome shotgun (WGS) entry which is preliminary data.</text>
</comment>
<dbReference type="EMBL" id="JAIWYP010000002">
    <property type="protein sequence ID" value="KAH3860537.1"/>
    <property type="molecule type" value="Genomic_DNA"/>
</dbReference>
<gene>
    <name evidence="2" type="ORF">DPMN_023438</name>
</gene>
<dbReference type="AlphaFoldDB" id="A0A9D4RBE1"/>
<dbReference type="Proteomes" id="UP000828390">
    <property type="component" value="Unassembled WGS sequence"/>
</dbReference>
<evidence type="ECO:0000256" key="1">
    <source>
        <dbReference type="SAM" id="MobiDB-lite"/>
    </source>
</evidence>
<keyword evidence="3" id="KW-1185">Reference proteome</keyword>
<reference evidence="2" key="1">
    <citation type="journal article" date="2019" name="bioRxiv">
        <title>The Genome of the Zebra Mussel, Dreissena polymorpha: A Resource for Invasive Species Research.</title>
        <authorList>
            <person name="McCartney M.A."/>
            <person name="Auch B."/>
            <person name="Kono T."/>
            <person name="Mallez S."/>
            <person name="Zhang Y."/>
            <person name="Obille A."/>
            <person name="Becker A."/>
            <person name="Abrahante J.E."/>
            <person name="Garbe J."/>
            <person name="Badalamenti J.P."/>
            <person name="Herman A."/>
            <person name="Mangelson H."/>
            <person name="Liachko I."/>
            <person name="Sullivan S."/>
            <person name="Sone E.D."/>
            <person name="Koren S."/>
            <person name="Silverstein K.A.T."/>
            <person name="Beckman K.B."/>
            <person name="Gohl D.M."/>
        </authorList>
    </citation>
    <scope>NUCLEOTIDE SEQUENCE</scope>
    <source>
        <strain evidence="2">Duluth1</strain>
        <tissue evidence="2">Whole animal</tissue>
    </source>
</reference>
<sequence length="100" mass="11599">MMMMIVVMMVIMMMMILKKLQLYGRWKLVEKRFEKFSCGKKALRLHAEGPYHIKNIRTIKTNQNRYRHPLNVSNPGASGGLWPPCPLDPPRALRPPGPQL</sequence>
<organism evidence="2 3">
    <name type="scientific">Dreissena polymorpha</name>
    <name type="common">Zebra mussel</name>
    <name type="synonym">Mytilus polymorpha</name>
    <dbReference type="NCBI Taxonomy" id="45954"/>
    <lineage>
        <taxon>Eukaryota</taxon>
        <taxon>Metazoa</taxon>
        <taxon>Spiralia</taxon>
        <taxon>Lophotrochozoa</taxon>
        <taxon>Mollusca</taxon>
        <taxon>Bivalvia</taxon>
        <taxon>Autobranchia</taxon>
        <taxon>Heteroconchia</taxon>
        <taxon>Euheterodonta</taxon>
        <taxon>Imparidentia</taxon>
        <taxon>Neoheterodontei</taxon>
        <taxon>Myida</taxon>
        <taxon>Dreissenoidea</taxon>
        <taxon>Dreissenidae</taxon>
        <taxon>Dreissena</taxon>
    </lineage>
</organism>
<evidence type="ECO:0000313" key="2">
    <source>
        <dbReference type="EMBL" id="KAH3860537.1"/>
    </source>
</evidence>
<protein>
    <submittedName>
        <fullName evidence="2">Uncharacterized protein</fullName>
    </submittedName>
</protein>
<name>A0A9D4RBE1_DREPO</name>
<accession>A0A9D4RBE1</accession>
<reference evidence="2" key="2">
    <citation type="submission" date="2020-11" db="EMBL/GenBank/DDBJ databases">
        <authorList>
            <person name="McCartney M.A."/>
            <person name="Auch B."/>
            <person name="Kono T."/>
            <person name="Mallez S."/>
            <person name="Becker A."/>
            <person name="Gohl D.M."/>
            <person name="Silverstein K.A.T."/>
            <person name="Koren S."/>
            <person name="Bechman K.B."/>
            <person name="Herman A."/>
            <person name="Abrahante J.E."/>
            <person name="Garbe J."/>
        </authorList>
    </citation>
    <scope>NUCLEOTIDE SEQUENCE</scope>
    <source>
        <strain evidence="2">Duluth1</strain>
        <tissue evidence="2">Whole animal</tissue>
    </source>
</reference>
<feature type="compositionally biased region" description="Pro residues" evidence="1">
    <location>
        <begin position="83"/>
        <end position="100"/>
    </location>
</feature>
<proteinExistence type="predicted"/>
<feature type="region of interest" description="Disordered" evidence="1">
    <location>
        <begin position="69"/>
        <end position="100"/>
    </location>
</feature>
<evidence type="ECO:0000313" key="3">
    <source>
        <dbReference type="Proteomes" id="UP000828390"/>
    </source>
</evidence>